<evidence type="ECO:0000256" key="2">
    <source>
        <dbReference type="PROSITE-ProRule" id="PRU00335"/>
    </source>
</evidence>
<dbReference type="EMBL" id="MIJY01000047">
    <property type="protein sequence ID" value="OEG08385.1"/>
    <property type="molecule type" value="Genomic_DNA"/>
</dbReference>
<evidence type="ECO:0000313" key="4">
    <source>
        <dbReference type="EMBL" id="OEG08385.1"/>
    </source>
</evidence>
<accession>A0A1E5G6Z8</accession>
<sequence>MIINKKQINRKEIDGGIFLVRKKVYKKQHILAAASDLLEKNSFSAITARNVAEHMGISTQPIYLEFKNMDDLKVTLLQTIYASFEREYFSINQSDDLLVSFSLNYIALAKARSKLFIALFVDQHSYVQHVRQLTFELFKKCLKTDKRFASVSLDSLEKQFANIWLFVTGMAALNISGILELSDEEVVSALKKFE</sequence>
<dbReference type="InterPro" id="IPR001647">
    <property type="entry name" value="HTH_TetR"/>
</dbReference>
<dbReference type="PROSITE" id="PS50977">
    <property type="entry name" value="HTH_TETR_2"/>
    <property type="match status" value="1"/>
</dbReference>
<comment type="caution">
    <text evidence="4">The sequence shown here is derived from an EMBL/GenBank/DDBJ whole genome shotgun (WGS) entry which is preliminary data.</text>
</comment>
<evidence type="ECO:0000313" key="5">
    <source>
        <dbReference type="Proteomes" id="UP000095094"/>
    </source>
</evidence>
<feature type="DNA-binding region" description="H-T-H motif" evidence="2">
    <location>
        <begin position="47"/>
        <end position="66"/>
    </location>
</feature>
<dbReference type="Pfam" id="PF00440">
    <property type="entry name" value="TetR_N"/>
    <property type="match status" value="1"/>
</dbReference>
<dbReference type="SUPFAM" id="SSF46689">
    <property type="entry name" value="Homeodomain-like"/>
    <property type="match status" value="1"/>
</dbReference>
<dbReference type="Gene3D" id="1.10.357.10">
    <property type="entry name" value="Tetracycline Repressor, domain 2"/>
    <property type="match status" value="1"/>
</dbReference>
<organism evidence="4 5">
    <name type="scientific">Enterococcus termitis</name>
    <dbReference type="NCBI Taxonomy" id="332950"/>
    <lineage>
        <taxon>Bacteria</taxon>
        <taxon>Bacillati</taxon>
        <taxon>Bacillota</taxon>
        <taxon>Bacilli</taxon>
        <taxon>Lactobacillales</taxon>
        <taxon>Enterococcaceae</taxon>
        <taxon>Enterococcus</taxon>
    </lineage>
</organism>
<gene>
    <name evidence="4" type="ORF">BCR25_13305</name>
</gene>
<keyword evidence="1 2" id="KW-0238">DNA-binding</keyword>
<protein>
    <recommendedName>
        <fullName evidence="3">HTH tetR-type domain-containing protein</fullName>
    </recommendedName>
</protein>
<keyword evidence="5" id="KW-1185">Reference proteome</keyword>
<name>A0A1E5G6Z8_9ENTE</name>
<dbReference type="GO" id="GO:0003677">
    <property type="term" value="F:DNA binding"/>
    <property type="evidence" value="ECO:0007669"/>
    <property type="project" value="UniProtKB-UniRule"/>
</dbReference>
<proteinExistence type="predicted"/>
<feature type="domain" description="HTH tetR-type" evidence="3">
    <location>
        <begin position="24"/>
        <end position="84"/>
    </location>
</feature>
<dbReference type="RefSeq" id="WP_069665223.1">
    <property type="nucleotide sequence ID" value="NZ_JBHUJJ010000001.1"/>
</dbReference>
<evidence type="ECO:0000256" key="1">
    <source>
        <dbReference type="ARBA" id="ARBA00023125"/>
    </source>
</evidence>
<evidence type="ECO:0000259" key="3">
    <source>
        <dbReference type="PROSITE" id="PS50977"/>
    </source>
</evidence>
<dbReference type="Proteomes" id="UP000095094">
    <property type="component" value="Unassembled WGS sequence"/>
</dbReference>
<reference evidence="5" key="1">
    <citation type="submission" date="2016-09" db="EMBL/GenBank/DDBJ databases">
        <authorList>
            <person name="Gulvik C.A."/>
        </authorList>
    </citation>
    <scope>NUCLEOTIDE SEQUENCE [LARGE SCALE GENOMIC DNA]</scope>
    <source>
        <strain evidence="5">LMG 8895</strain>
    </source>
</reference>
<dbReference type="InterPro" id="IPR009057">
    <property type="entry name" value="Homeodomain-like_sf"/>
</dbReference>
<dbReference type="AlphaFoldDB" id="A0A1E5G6Z8"/>